<accession>A0A423VFK7</accession>
<protein>
    <submittedName>
        <fullName evidence="1">Uncharacterized protein</fullName>
    </submittedName>
</protein>
<dbReference type="OrthoDB" id="3473305at2759"/>
<gene>
    <name evidence="1" type="ORF">VSDG_08620</name>
</gene>
<proteinExistence type="predicted"/>
<organism evidence="1 2">
    <name type="scientific">Cytospora chrysosperma</name>
    <name type="common">Cytospora canker fungus</name>
    <name type="synonym">Sphaeria chrysosperma</name>
    <dbReference type="NCBI Taxonomy" id="252740"/>
    <lineage>
        <taxon>Eukaryota</taxon>
        <taxon>Fungi</taxon>
        <taxon>Dikarya</taxon>
        <taxon>Ascomycota</taxon>
        <taxon>Pezizomycotina</taxon>
        <taxon>Sordariomycetes</taxon>
        <taxon>Sordariomycetidae</taxon>
        <taxon>Diaporthales</taxon>
        <taxon>Cytosporaceae</taxon>
        <taxon>Cytospora</taxon>
    </lineage>
</organism>
<evidence type="ECO:0000313" key="2">
    <source>
        <dbReference type="Proteomes" id="UP000284375"/>
    </source>
</evidence>
<evidence type="ECO:0000313" key="1">
    <source>
        <dbReference type="EMBL" id="ROV89784.1"/>
    </source>
</evidence>
<dbReference type="EMBL" id="LJZO01000055">
    <property type="protein sequence ID" value="ROV89784.1"/>
    <property type="molecule type" value="Genomic_DNA"/>
</dbReference>
<name>A0A423VFK7_CYTCH</name>
<comment type="caution">
    <text evidence="1">The sequence shown here is derived from an EMBL/GenBank/DDBJ whole genome shotgun (WGS) entry which is preliminary data.</text>
</comment>
<dbReference type="Proteomes" id="UP000284375">
    <property type="component" value="Unassembled WGS sequence"/>
</dbReference>
<reference evidence="1 2" key="1">
    <citation type="submission" date="2015-09" db="EMBL/GenBank/DDBJ databases">
        <title>Host preference determinants of Valsa canker pathogens revealed by comparative genomics.</title>
        <authorList>
            <person name="Yin Z."/>
            <person name="Huang L."/>
        </authorList>
    </citation>
    <scope>NUCLEOTIDE SEQUENCE [LARGE SCALE GENOMIC DNA]</scope>
    <source>
        <strain evidence="1 2">YSFL</strain>
    </source>
</reference>
<keyword evidence="2" id="KW-1185">Reference proteome</keyword>
<dbReference type="AlphaFoldDB" id="A0A423VFK7"/>
<sequence>MDSFTLFGHLVPELRRYIWDAAVENAHEDSQVLHVLMVGIITNTQGQKVADLKHSPNTFTETQDTQHHAQAFHEARHAVRKRLSSTLELEIRRVGIDMTALCRYRAHHQETIQSMRLDRSDPQRGQIAQQRRAFILRDSQALLYLLQWLFPGSGVYTVWDDDDVVDFHTNAEARMGLIKHQQNSNGMVAQSISFIRHRRRWFGLPQIPVFAERFSKVSATLSNLRVGHVVYSSGGNGTNGGSVTEITEMRLPEAIGP</sequence>